<dbReference type="Gene3D" id="1.10.510.10">
    <property type="entry name" value="Transferase(Phosphotransferase) domain 1"/>
    <property type="match status" value="1"/>
</dbReference>
<name>A0A8H4AL75_GIGMA</name>
<accession>A0A8H4AL75</accession>
<reference evidence="1 2" key="1">
    <citation type="journal article" date="2019" name="Environ. Microbiol.">
        <title>At the nexus of three kingdoms: the genome of the mycorrhizal fungus Gigaspora margarita provides insights into plant, endobacterial and fungal interactions.</title>
        <authorList>
            <person name="Venice F."/>
            <person name="Ghignone S."/>
            <person name="Salvioli di Fossalunga A."/>
            <person name="Amselem J."/>
            <person name="Novero M."/>
            <person name="Xianan X."/>
            <person name="Sedzielewska Toro K."/>
            <person name="Morin E."/>
            <person name="Lipzen A."/>
            <person name="Grigoriev I.V."/>
            <person name="Henrissat B."/>
            <person name="Martin F.M."/>
            <person name="Bonfante P."/>
        </authorList>
    </citation>
    <scope>NUCLEOTIDE SEQUENCE [LARGE SCALE GENOMIC DNA]</scope>
    <source>
        <strain evidence="1 2">BEG34</strain>
    </source>
</reference>
<organism evidence="1 2">
    <name type="scientific">Gigaspora margarita</name>
    <dbReference type="NCBI Taxonomy" id="4874"/>
    <lineage>
        <taxon>Eukaryota</taxon>
        <taxon>Fungi</taxon>
        <taxon>Fungi incertae sedis</taxon>
        <taxon>Mucoromycota</taxon>
        <taxon>Glomeromycotina</taxon>
        <taxon>Glomeromycetes</taxon>
        <taxon>Diversisporales</taxon>
        <taxon>Gigasporaceae</taxon>
        <taxon>Gigaspora</taxon>
    </lineage>
</organism>
<dbReference type="GO" id="GO:0016301">
    <property type="term" value="F:kinase activity"/>
    <property type="evidence" value="ECO:0007669"/>
    <property type="project" value="UniProtKB-KW"/>
</dbReference>
<evidence type="ECO:0000313" key="1">
    <source>
        <dbReference type="EMBL" id="KAF0508855.1"/>
    </source>
</evidence>
<dbReference type="InterPro" id="IPR011009">
    <property type="entry name" value="Kinase-like_dom_sf"/>
</dbReference>
<dbReference type="Proteomes" id="UP000439903">
    <property type="component" value="Unassembled WGS sequence"/>
</dbReference>
<proteinExistence type="predicted"/>
<gene>
    <name evidence="1" type="ORF">F8M41_018700</name>
</gene>
<keyword evidence="1" id="KW-0418">Kinase</keyword>
<sequence length="171" mass="19831">MLLLRTRQKSVKEFGVVHRAYLKDIKQNVALKSLDYDNEHSFDNIAREVKCTTKVNHGKIIQFFGLLKILKQNRIIWFFNTQTVEIFEVIGMIIFPNQIGQLKSEWQKKFLAISSLGVLLWEFSSGVPPFRDSKDLIEITFHVIKGNRETPIEGTPNDFKNLYCAAWSVDP</sequence>
<evidence type="ECO:0000313" key="2">
    <source>
        <dbReference type="Proteomes" id="UP000439903"/>
    </source>
</evidence>
<keyword evidence="2" id="KW-1185">Reference proteome</keyword>
<dbReference type="SUPFAM" id="SSF56112">
    <property type="entry name" value="Protein kinase-like (PK-like)"/>
    <property type="match status" value="1"/>
</dbReference>
<keyword evidence="1" id="KW-0808">Transferase</keyword>
<protein>
    <submittedName>
        <fullName evidence="1">Kinase-like protein</fullName>
    </submittedName>
</protein>
<dbReference type="EMBL" id="WTPW01000461">
    <property type="protein sequence ID" value="KAF0508855.1"/>
    <property type="molecule type" value="Genomic_DNA"/>
</dbReference>
<dbReference type="Gene3D" id="3.30.200.20">
    <property type="entry name" value="Phosphorylase Kinase, domain 1"/>
    <property type="match status" value="1"/>
</dbReference>
<dbReference type="AlphaFoldDB" id="A0A8H4AL75"/>
<comment type="caution">
    <text evidence="1">The sequence shown here is derived from an EMBL/GenBank/DDBJ whole genome shotgun (WGS) entry which is preliminary data.</text>
</comment>
<dbReference type="OrthoDB" id="2353542at2759"/>